<comment type="catalytic activity">
    <reaction evidence="10">
        <text>N-succinyl-(2S,6S)-2,6-diaminopimelate + 2-oxoglutarate = (S)-2-succinylamino-6-oxoheptanedioate + L-glutamate</text>
        <dbReference type="Rhea" id="RHEA:11960"/>
        <dbReference type="ChEBI" id="CHEBI:15685"/>
        <dbReference type="ChEBI" id="CHEBI:16810"/>
        <dbReference type="ChEBI" id="CHEBI:29985"/>
        <dbReference type="ChEBI" id="CHEBI:58087"/>
        <dbReference type="EC" id="2.6.1.17"/>
    </reaction>
</comment>
<evidence type="ECO:0000256" key="4">
    <source>
        <dbReference type="ARBA" id="ARBA00011738"/>
    </source>
</evidence>
<comment type="subunit">
    <text evidence="4">Homodimer.</text>
</comment>
<comment type="similarity">
    <text evidence="3">Belongs to the class-III pyridoxal-phosphate-dependent aminotransferase family.</text>
</comment>
<dbReference type="InterPro" id="IPR015424">
    <property type="entry name" value="PyrdxlP-dep_Trfase"/>
</dbReference>
<dbReference type="GO" id="GO:0005737">
    <property type="term" value="C:cytoplasm"/>
    <property type="evidence" value="ECO:0007669"/>
    <property type="project" value="UniProtKB-SubCell"/>
</dbReference>
<organism evidence="17 18">
    <name type="scientific">Streptomyces finlayi</name>
    <dbReference type="NCBI Taxonomy" id="67296"/>
    <lineage>
        <taxon>Bacteria</taxon>
        <taxon>Bacillati</taxon>
        <taxon>Actinomycetota</taxon>
        <taxon>Actinomycetes</taxon>
        <taxon>Kitasatosporales</taxon>
        <taxon>Streptomycetaceae</taxon>
        <taxon>Streptomyces</taxon>
    </lineage>
</organism>
<comment type="caution">
    <text evidence="17">The sequence shown here is derived from an EMBL/GenBank/DDBJ whole genome shotgun (WGS) entry which is preliminary data.</text>
</comment>
<evidence type="ECO:0000256" key="9">
    <source>
        <dbReference type="ARBA" id="ARBA00022898"/>
    </source>
</evidence>
<reference evidence="17" key="1">
    <citation type="journal article" date="2014" name="Int. J. Syst. Evol. Microbiol.">
        <title>Complete genome sequence of Corynebacterium casei LMG S-19264T (=DSM 44701T), isolated from a smear-ripened cheese.</title>
        <authorList>
            <consortium name="US DOE Joint Genome Institute (JGI-PGF)"/>
            <person name="Walter F."/>
            <person name="Albersmeier A."/>
            <person name="Kalinowski J."/>
            <person name="Ruckert C."/>
        </authorList>
    </citation>
    <scope>NUCLEOTIDE SEQUENCE</scope>
    <source>
        <strain evidence="17">JCM 4637</strain>
    </source>
</reference>
<protein>
    <recommendedName>
        <fullName evidence="14">Probable N-succinyldiaminopimelate aminotransferase DapC</fullName>
        <ecNumber evidence="13">2.6.1.17</ecNumber>
    </recommendedName>
    <alternativeName>
        <fullName evidence="15">DAP-AT</fullName>
    </alternativeName>
</protein>
<dbReference type="AlphaFoldDB" id="A0A918WTQ3"/>
<evidence type="ECO:0000256" key="10">
    <source>
        <dbReference type="ARBA" id="ARBA00051121"/>
    </source>
</evidence>
<evidence type="ECO:0000256" key="13">
    <source>
        <dbReference type="ARBA" id="ARBA00066978"/>
    </source>
</evidence>
<evidence type="ECO:0000256" key="6">
    <source>
        <dbReference type="ARBA" id="ARBA00022576"/>
    </source>
</evidence>
<accession>A0A918WTQ3</accession>
<dbReference type="Gene3D" id="3.90.1150.10">
    <property type="entry name" value="Aspartate Aminotransferase, domain 1"/>
    <property type="match status" value="1"/>
</dbReference>
<dbReference type="GO" id="GO:0009016">
    <property type="term" value="F:succinyldiaminopimelate transaminase activity"/>
    <property type="evidence" value="ECO:0007669"/>
    <property type="project" value="UniProtKB-EC"/>
</dbReference>
<gene>
    <name evidence="17" type="ORF">GCM10010334_11110</name>
</gene>
<dbReference type="Proteomes" id="UP000638353">
    <property type="component" value="Unassembled WGS sequence"/>
</dbReference>
<comment type="subcellular location">
    <subcellularLocation>
        <location evidence="2">Cytoplasm</location>
    </subcellularLocation>
</comment>
<dbReference type="Pfam" id="PF00155">
    <property type="entry name" value="Aminotran_1_2"/>
    <property type="match status" value="1"/>
</dbReference>
<evidence type="ECO:0000256" key="11">
    <source>
        <dbReference type="ARBA" id="ARBA00055496"/>
    </source>
</evidence>
<reference evidence="17" key="2">
    <citation type="submission" date="2020-09" db="EMBL/GenBank/DDBJ databases">
        <authorList>
            <person name="Sun Q."/>
            <person name="Ohkuma M."/>
        </authorList>
    </citation>
    <scope>NUCLEOTIDE SEQUENCE</scope>
    <source>
        <strain evidence="17">JCM 4637</strain>
    </source>
</reference>
<comment type="pathway">
    <text evidence="12">Amino-acid biosynthesis; L-lysine biosynthesis via DAP pathway; LL-2,6-diaminopimelate from (S)-tetrahydrodipicolinate (succinylase route): step 2/3.</text>
</comment>
<dbReference type="EMBL" id="BMVC01000002">
    <property type="protein sequence ID" value="GHC82687.1"/>
    <property type="molecule type" value="Genomic_DNA"/>
</dbReference>
<evidence type="ECO:0000256" key="14">
    <source>
        <dbReference type="ARBA" id="ARBA00073795"/>
    </source>
</evidence>
<dbReference type="SUPFAM" id="SSF53383">
    <property type="entry name" value="PLP-dependent transferases"/>
    <property type="match status" value="1"/>
</dbReference>
<proteinExistence type="inferred from homology"/>
<evidence type="ECO:0000256" key="2">
    <source>
        <dbReference type="ARBA" id="ARBA00004496"/>
    </source>
</evidence>
<evidence type="ECO:0000313" key="18">
    <source>
        <dbReference type="Proteomes" id="UP000638353"/>
    </source>
</evidence>
<feature type="domain" description="Aminotransferase class I/classII large" evidence="16">
    <location>
        <begin position="40"/>
        <end position="394"/>
    </location>
</feature>
<dbReference type="InterPro" id="IPR004839">
    <property type="entry name" value="Aminotransferase_I/II_large"/>
</dbReference>
<evidence type="ECO:0000256" key="7">
    <source>
        <dbReference type="ARBA" id="ARBA00022605"/>
    </source>
</evidence>
<name>A0A918WTQ3_9ACTN</name>
<sequence length="400" mass="43418">MTTSAGSPDAPRPLLNRRLAEFGTTIFAEMSALAVRTGSINLGQGFPDEDGPEEIREAAVRALRDGRGNQYPPGSGVPELRTAVVEHQQRRYGLAFDPDTEVLVTAGATEAIAASLLALLEPGDEVIALEPYYDSYAACIAMAGGRRVPVQLRPKDGTYHLDLDELRDAITPRTRLILLNTPHNPTGTVLTREELAEIARLAVERNLLVITDEVYEHLVYDVEHIPLATFPGMRERTVTISSSGKTFAFTGWKVGWVTASPELVAAVRSAKQFLTYVSAGPFQYAVAEALALPDAYFDGLRAELHAKRDLLSTGLAEAGFEVYRPSGTYFVTTDIRPLGGTADGFAFCRELPERCGVVAIPNAVFYDDRAAGAPFVRFAFCKRTEVLQEAVARLKGLATA</sequence>
<dbReference type="NCBIfam" id="NF005855">
    <property type="entry name" value="PRK07777.1"/>
    <property type="match status" value="1"/>
</dbReference>
<dbReference type="GO" id="GO:0016212">
    <property type="term" value="F:kynurenine-oxoglutarate transaminase activity"/>
    <property type="evidence" value="ECO:0007669"/>
    <property type="project" value="TreeGrafter"/>
</dbReference>
<evidence type="ECO:0000256" key="12">
    <source>
        <dbReference type="ARBA" id="ARBA00060594"/>
    </source>
</evidence>
<evidence type="ECO:0000256" key="8">
    <source>
        <dbReference type="ARBA" id="ARBA00022679"/>
    </source>
</evidence>
<keyword evidence="6 17" id="KW-0032">Aminotransferase</keyword>
<dbReference type="GO" id="GO:0030170">
    <property type="term" value="F:pyridoxal phosphate binding"/>
    <property type="evidence" value="ECO:0007669"/>
    <property type="project" value="InterPro"/>
</dbReference>
<dbReference type="InterPro" id="IPR051326">
    <property type="entry name" value="Kynurenine-oxoglutarate_AT"/>
</dbReference>
<dbReference type="FunFam" id="3.40.640.10:FF:000076">
    <property type="entry name" value="N-succinyldiaminopimelate aminotransferase DapC"/>
    <property type="match status" value="1"/>
</dbReference>
<evidence type="ECO:0000313" key="17">
    <source>
        <dbReference type="EMBL" id="GHC82687.1"/>
    </source>
</evidence>
<evidence type="ECO:0000256" key="15">
    <source>
        <dbReference type="ARBA" id="ARBA00078668"/>
    </source>
</evidence>
<comment type="cofactor">
    <cofactor evidence="1">
        <name>pyridoxal 5'-phosphate</name>
        <dbReference type="ChEBI" id="CHEBI:597326"/>
    </cofactor>
</comment>
<dbReference type="Gene3D" id="3.40.640.10">
    <property type="entry name" value="Type I PLP-dependent aspartate aminotransferase-like (Major domain)"/>
    <property type="match status" value="1"/>
</dbReference>
<dbReference type="GO" id="GO:0008652">
    <property type="term" value="P:amino acid biosynthetic process"/>
    <property type="evidence" value="ECO:0007669"/>
    <property type="project" value="UniProtKB-KW"/>
</dbReference>
<keyword evidence="5" id="KW-0963">Cytoplasm</keyword>
<dbReference type="InterPro" id="IPR015422">
    <property type="entry name" value="PyrdxlP-dep_Trfase_small"/>
</dbReference>
<evidence type="ECO:0000256" key="3">
    <source>
        <dbReference type="ARBA" id="ARBA00008954"/>
    </source>
</evidence>
<dbReference type="InterPro" id="IPR015421">
    <property type="entry name" value="PyrdxlP-dep_Trfase_major"/>
</dbReference>
<keyword evidence="9" id="KW-0663">Pyridoxal phosphate</keyword>
<evidence type="ECO:0000256" key="1">
    <source>
        <dbReference type="ARBA" id="ARBA00001933"/>
    </source>
</evidence>
<dbReference type="CDD" id="cd00609">
    <property type="entry name" value="AAT_like"/>
    <property type="match status" value="1"/>
</dbReference>
<keyword evidence="8" id="KW-0808">Transferase</keyword>
<evidence type="ECO:0000259" key="16">
    <source>
        <dbReference type="Pfam" id="PF00155"/>
    </source>
</evidence>
<keyword evidence="7" id="KW-0028">Amino-acid biosynthesis</keyword>
<comment type="function">
    <text evidence="11">Involved in the lysine biosynthetic pathways. It catalyzes the transfer of an amino group from L-glutamate to N-succinyl-2-l-amino-6-oxoheptanedioate (N-succinyl-2-l-amino-6-ketopimelate) in a PLP-dependent reaction, yielding as products N-succinyl-l-2,6-diaminoheptanedioate (N-succinyl-diaminopimelate) and 2-oxoglutarate.</text>
</comment>
<evidence type="ECO:0000256" key="5">
    <source>
        <dbReference type="ARBA" id="ARBA00022490"/>
    </source>
</evidence>
<dbReference type="EC" id="2.6.1.17" evidence="13"/>
<dbReference type="PANTHER" id="PTHR43807">
    <property type="entry name" value="FI04487P"/>
    <property type="match status" value="1"/>
</dbReference>
<dbReference type="PANTHER" id="PTHR43807:SF20">
    <property type="entry name" value="FI04487P"/>
    <property type="match status" value="1"/>
</dbReference>